<name>A0A183DDA0_9BILA</name>
<dbReference type="AlphaFoldDB" id="A0A183DDA0"/>
<accession>A0A183DDA0</accession>
<gene>
    <name evidence="1" type="ORF">GPUH_LOCUS6688</name>
</gene>
<reference evidence="1 2" key="2">
    <citation type="submission" date="2018-11" db="EMBL/GenBank/DDBJ databases">
        <authorList>
            <consortium name="Pathogen Informatics"/>
        </authorList>
    </citation>
    <scope>NUCLEOTIDE SEQUENCE [LARGE SCALE GENOMIC DNA]</scope>
</reference>
<keyword evidence="2" id="KW-1185">Reference proteome</keyword>
<sequence length="90" mass="10537">MKDPSSEYMCWKTDNNYPRSSTCESKIQHILPERLATFLAELQNEEQSVIQSKLKVPTVTTHENQTELFCRYALTNRHAGPMMQQDFIKE</sequence>
<proteinExistence type="predicted"/>
<dbReference type="Proteomes" id="UP000271098">
    <property type="component" value="Unassembled WGS sequence"/>
</dbReference>
<evidence type="ECO:0000313" key="1">
    <source>
        <dbReference type="EMBL" id="VDK55664.1"/>
    </source>
</evidence>
<organism evidence="3">
    <name type="scientific">Gongylonema pulchrum</name>
    <dbReference type="NCBI Taxonomy" id="637853"/>
    <lineage>
        <taxon>Eukaryota</taxon>
        <taxon>Metazoa</taxon>
        <taxon>Ecdysozoa</taxon>
        <taxon>Nematoda</taxon>
        <taxon>Chromadorea</taxon>
        <taxon>Rhabditida</taxon>
        <taxon>Spirurina</taxon>
        <taxon>Spiruromorpha</taxon>
        <taxon>Spiruroidea</taxon>
        <taxon>Gongylonematidae</taxon>
        <taxon>Gongylonema</taxon>
    </lineage>
</organism>
<evidence type="ECO:0000313" key="2">
    <source>
        <dbReference type="Proteomes" id="UP000271098"/>
    </source>
</evidence>
<reference evidence="3" key="1">
    <citation type="submission" date="2016-06" db="UniProtKB">
        <authorList>
            <consortium name="WormBaseParasite"/>
        </authorList>
    </citation>
    <scope>IDENTIFICATION</scope>
</reference>
<dbReference type="WBParaSite" id="GPUH_0000670001-mRNA-1">
    <property type="protein sequence ID" value="GPUH_0000670001-mRNA-1"/>
    <property type="gene ID" value="GPUH_0000670001"/>
</dbReference>
<dbReference type="EMBL" id="UYRT01016111">
    <property type="protein sequence ID" value="VDK55664.1"/>
    <property type="molecule type" value="Genomic_DNA"/>
</dbReference>
<evidence type="ECO:0000313" key="3">
    <source>
        <dbReference type="WBParaSite" id="GPUH_0000670001-mRNA-1"/>
    </source>
</evidence>
<protein>
    <submittedName>
        <fullName evidence="1 3">Uncharacterized protein</fullName>
    </submittedName>
</protein>